<evidence type="ECO:0000259" key="1">
    <source>
        <dbReference type="Pfam" id="PF22704"/>
    </source>
</evidence>
<feature type="domain" description="Alpha-galactosidase CBM13" evidence="1">
    <location>
        <begin position="16"/>
        <end position="88"/>
    </location>
</feature>
<keyword evidence="3" id="KW-1185">Reference proteome</keyword>
<comment type="caution">
    <text evidence="2">The sequence shown here is derived from an EMBL/GenBank/DDBJ whole genome shotgun (WGS) entry which is preliminary data.</text>
</comment>
<organism evidence="2 3">
    <name type="scientific">Allacma fusca</name>
    <dbReference type="NCBI Taxonomy" id="39272"/>
    <lineage>
        <taxon>Eukaryota</taxon>
        <taxon>Metazoa</taxon>
        <taxon>Ecdysozoa</taxon>
        <taxon>Arthropoda</taxon>
        <taxon>Hexapoda</taxon>
        <taxon>Collembola</taxon>
        <taxon>Symphypleona</taxon>
        <taxon>Sminthuridae</taxon>
        <taxon>Allacma</taxon>
    </lineage>
</organism>
<accession>A0A8J2LA92</accession>
<gene>
    <name evidence="2" type="ORF">AFUS01_LOCUS29174</name>
</gene>
<dbReference type="AlphaFoldDB" id="A0A8J2LA92"/>
<evidence type="ECO:0000313" key="3">
    <source>
        <dbReference type="Proteomes" id="UP000708208"/>
    </source>
</evidence>
<dbReference type="EMBL" id="CAJVCH010427904">
    <property type="protein sequence ID" value="CAG7818688.1"/>
    <property type="molecule type" value="Genomic_DNA"/>
</dbReference>
<reference evidence="2" key="1">
    <citation type="submission" date="2021-06" db="EMBL/GenBank/DDBJ databases">
        <authorList>
            <person name="Hodson N. C."/>
            <person name="Mongue J. A."/>
            <person name="Jaron S. K."/>
        </authorList>
    </citation>
    <scope>NUCLEOTIDE SEQUENCE</scope>
</reference>
<evidence type="ECO:0000313" key="2">
    <source>
        <dbReference type="EMBL" id="CAG7818688.1"/>
    </source>
</evidence>
<name>A0A8J2LA92_9HEXA</name>
<proteinExistence type="predicted"/>
<protein>
    <recommendedName>
        <fullName evidence="1">Alpha-galactosidase CBM13 domain-containing protein</fullName>
    </recommendedName>
</protein>
<dbReference type="Pfam" id="PF22704">
    <property type="entry name" value="CBM13-like"/>
    <property type="match status" value="1"/>
</dbReference>
<sequence>SGNSFVGDMTEDWSSLEFAGVWADVRGIYNVQIFYSNPTNTQATHNLVVNDQDPQVVTYEPTINGFESVKTIQVPLQRGNNFLVFRKGDNDILVDKIIVGDSK</sequence>
<dbReference type="InterPro" id="IPR055240">
    <property type="entry name" value="CBM13-like"/>
</dbReference>
<dbReference type="Proteomes" id="UP000708208">
    <property type="component" value="Unassembled WGS sequence"/>
</dbReference>
<feature type="non-terminal residue" evidence="2">
    <location>
        <position position="1"/>
    </location>
</feature>